<dbReference type="GO" id="GO:0046872">
    <property type="term" value="F:metal ion binding"/>
    <property type="evidence" value="ECO:0007669"/>
    <property type="project" value="UniProtKB-KW"/>
</dbReference>
<evidence type="ECO:0000313" key="5">
    <source>
        <dbReference type="Proteomes" id="UP000184301"/>
    </source>
</evidence>
<keyword evidence="5" id="KW-1185">Reference proteome</keyword>
<evidence type="ECO:0000256" key="2">
    <source>
        <dbReference type="PIRSR" id="PIRSR005962-1"/>
    </source>
</evidence>
<accession>A0A1M6WPZ4</accession>
<dbReference type="GO" id="GO:0019877">
    <property type="term" value="P:diaminopimelate biosynthetic process"/>
    <property type="evidence" value="ECO:0007669"/>
    <property type="project" value="UniProtKB-ARBA"/>
</dbReference>
<dbReference type="GO" id="GO:0050118">
    <property type="term" value="F:N-acetyldiaminopimelate deacetylase activity"/>
    <property type="evidence" value="ECO:0007669"/>
    <property type="project" value="UniProtKB-ARBA"/>
</dbReference>
<sequence>MNVRELAEKYERYVIEQRRWFHSHPELAWKEEETTEHIVWELEAMQIEVNRFEGHTGCWAMIYGGKAGVEPKTILLRADIDALPTVEKSDVTYKSIYEGRMHACGHDAHAAMLLGAAKILKESEAQLEGNVKLLFQAAEETAIGAKYYVDQGITSDVLAVYGCHVATWLDAPLLDINTGAREPSCDEFEITVRGKAAHGGIPQDGHDAIVAASAIVLNLQTLVSRINDPRNPLVVTVGQMEGGYQYNIIAGKATLHGTVRTFSAEFRKELIGKMREMAEASAKAYGCEAKLDYMWKTGPVFNKDETLNEVVRKAAETLYGKEGIHNLEAVSMSDDFAYFAEEVPGFFAFIGARNAEKNCVFPHHHECFDIDEDVLKRGTALFAQVSMDFLKTVRE</sequence>
<dbReference type="Gene3D" id="3.40.630.10">
    <property type="entry name" value="Zn peptidases"/>
    <property type="match status" value="1"/>
</dbReference>
<evidence type="ECO:0000256" key="1">
    <source>
        <dbReference type="ARBA" id="ARBA00022801"/>
    </source>
</evidence>
<evidence type="ECO:0000259" key="3">
    <source>
        <dbReference type="Pfam" id="PF07687"/>
    </source>
</evidence>
<dbReference type="NCBIfam" id="TIGR01891">
    <property type="entry name" value="amidohydrolases"/>
    <property type="match status" value="1"/>
</dbReference>
<dbReference type="Pfam" id="PF01546">
    <property type="entry name" value="Peptidase_M20"/>
    <property type="match status" value="1"/>
</dbReference>
<dbReference type="InterPro" id="IPR017439">
    <property type="entry name" value="Amidohydrolase"/>
</dbReference>
<protein>
    <submittedName>
        <fullName evidence="4">Amidohydrolase</fullName>
    </submittedName>
</protein>
<feature type="binding site" evidence="2">
    <location>
        <position position="164"/>
    </location>
    <ligand>
        <name>Mn(2+)</name>
        <dbReference type="ChEBI" id="CHEBI:29035"/>
        <label>2</label>
    </ligand>
</feature>
<dbReference type="SUPFAM" id="SSF53187">
    <property type="entry name" value="Zn-dependent exopeptidases"/>
    <property type="match status" value="1"/>
</dbReference>
<gene>
    <name evidence="4" type="ORF">SAMN02745243_04071</name>
</gene>
<feature type="binding site" evidence="2">
    <location>
        <position position="104"/>
    </location>
    <ligand>
        <name>Mn(2+)</name>
        <dbReference type="ChEBI" id="CHEBI:29035"/>
        <label>2</label>
    </ligand>
</feature>
<reference evidence="4 5" key="1">
    <citation type="submission" date="2016-11" db="EMBL/GenBank/DDBJ databases">
        <authorList>
            <person name="Jaros S."/>
            <person name="Januszkiewicz K."/>
            <person name="Wedrychowicz H."/>
        </authorList>
    </citation>
    <scope>NUCLEOTIDE SEQUENCE [LARGE SCALE GENOMIC DNA]</scope>
    <source>
        <strain evidence="4 5">DSM 15480</strain>
    </source>
</reference>
<dbReference type="FunFam" id="3.30.70.360:FF:000001">
    <property type="entry name" value="N-acetyldiaminopimelate deacetylase"/>
    <property type="match status" value="1"/>
</dbReference>
<dbReference type="PIRSF" id="PIRSF005962">
    <property type="entry name" value="Pept_M20D_amidohydro"/>
    <property type="match status" value="1"/>
</dbReference>
<feature type="binding site" evidence="2">
    <location>
        <position position="106"/>
    </location>
    <ligand>
        <name>Mn(2+)</name>
        <dbReference type="ChEBI" id="CHEBI:29035"/>
        <label>2</label>
    </ligand>
</feature>
<dbReference type="SUPFAM" id="SSF55031">
    <property type="entry name" value="Bacterial exopeptidase dimerisation domain"/>
    <property type="match status" value="1"/>
</dbReference>
<dbReference type="InterPro" id="IPR036264">
    <property type="entry name" value="Bact_exopeptidase_dim_dom"/>
</dbReference>
<keyword evidence="2" id="KW-0479">Metal-binding</keyword>
<feature type="binding site" evidence="2">
    <location>
        <position position="140"/>
    </location>
    <ligand>
        <name>Mn(2+)</name>
        <dbReference type="ChEBI" id="CHEBI:29035"/>
        <label>2</label>
    </ligand>
</feature>
<dbReference type="InterPro" id="IPR002933">
    <property type="entry name" value="Peptidase_M20"/>
</dbReference>
<name>A0A1M6WPZ4_9FIRM</name>
<proteinExistence type="predicted"/>
<dbReference type="AlphaFoldDB" id="A0A1M6WPZ4"/>
<evidence type="ECO:0000313" key="4">
    <source>
        <dbReference type="EMBL" id="SHK95807.1"/>
    </source>
</evidence>
<feature type="domain" description="Peptidase M20 dimerisation" evidence="3">
    <location>
        <begin position="188"/>
        <end position="285"/>
    </location>
</feature>
<dbReference type="OrthoDB" id="9776731at2"/>
<dbReference type="RefSeq" id="WP_073113288.1">
    <property type="nucleotide sequence ID" value="NZ_FQZY01000117.1"/>
</dbReference>
<keyword evidence="1 4" id="KW-0378">Hydrolase</keyword>
<dbReference type="Gene3D" id="3.30.70.360">
    <property type="match status" value="1"/>
</dbReference>
<dbReference type="PANTHER" id="PTHR11014">
    <property type="entry name" value="PEPTIDASE M20 FAMILY MEMBER"/>
    <property type="match status" value="1"/>
</dbReference>
<organism evidence="4 5">
    <name type="scientific">Hespellia stercorisuis DSM 15480</name>
    <dbReference type="NCBI Taxonomy" id="1121950"/>
    <lineage>
        <taxon>Bacteria</taxon>
        <taxon>Bacillati</taxon>
        <taxon>Bacillota</taxon>
        <taxon>Clostridia</taxon>
        <taxon>Lachnospirales</taxon>
        <taxon>Lachnospiraceae</taxon>
        <taxon>Hespellia</taxon>
    </lineage>
</organism>
<keyword evidence="2" id="KW-0464">Manganese</keyword>
<dbReference type="STRING" id="1121950.SAMN02745243_04071"/>
<dbReference type="InterPro" id="IPR011650">
    <property type="entry name" value="Peptidase_M20_dimer"/>
</dbReference>
<comment type="cofactor">
    <cofactor evidence="2">
        <name>Mn(2+)</name>
        <dbReference type="ChEBI" id="CHEBI:29035"/>
    </cofactor>
    <text evidence="2">The Mn(2+) ion enhances activity.</text>
</comment>
<dbReference type="Pfam" id="PF07687">
    <property type="entry name" value="M20_dimer"/>
    <property type="match status" value="1"/>
</dbReference>
<feature type="binding site" evidence="2">
    <location>
        <position position="364"/>
    </location>
    <ligand>
        <name>Mn(2+)</name>
        <dbReference type="ChEBI" id="CHEBI:29035"/>
        <label>2</label>
    </ligand>
</feature>
<dbReference type="Proteomes" id="UP000184301">
    <property type="component" value="Unassembled WGS sequence"/>
</dbReference>
<dbReference type="EMBL" id="FQZY01000117">
    <property type="protein sequence ID" value="SHK95807.1"/>
    <property type="molecule type" value="Genomic_DNA"/>
</dbReference>
<dbReference type="PANTHER" id="PTHR11014:SF63">
    <property type="entry name" value="METALLOPEPTIDASE, PUTATIVE (AFU_ORTHOLOGUE AFUA_6G09600)-RELATED"/>
    <property type="match status" value="1"/>
</dbReference>